<dbReference type="CDD" id="cd06170">
    <property type="entry name" value="LuxR_C_like"/>
    <property type="match status" value="1"/>
</dbReference>
<dbReference type="InterPro" id="IPR036388">
    <property type="entry name" value="WH-like_DNA-bd_sf"/>
</dbReference>
<keyword evidence="3" id="KW-0804">Transcription</keyword>
<evidence type="ECO:0000313" key="5">
    <source>
        <dbReference type="EMBL" id="SMX32514.1"/>
    </source>
</evidence>
<name>A0A238JQP1_9RHOB</name>
<dbReference type="EMBL" id="FXYE01000001">
    <property type="protein sequence ID" value="SMX32514.1"/>
    <property type="molecule type" value="Genomic_DNA"/>
</dbReference>
<proteinExistence type="predicted"/>
<evidence type="ECO:0000256" key="3">
    <source>
        <dbReference type="ARBA" id="ARBA00023163"/>
    </source>
</evidence>
<evidence type="ECO:0000256" key="2">
    <source>
        <dbReference type="ARBA" id="ARBA00023125"/>
    </source>
</evidence>
<dbReference type="Pfam" id="PF00196">
    <property type="entry name" value="GerE"/>
    <property type="match status" value="1"/>
</dbReference>
<gene>
    <name evidence="5" type="ORF">COL8621_00833</name>
</gene>
<feature type="domain" description="HTH luxR-type" evidence="4">
    <location>
        <begin position="204"/>
        <end position="269"/>
    </location>
</feature>
<evidence type="ECO:0000259" key="4">
    <source>
        <dbReference type="PROSITE" id="PS50043"/>
    </source>
</evidence>
<dbReference type="Gene3D" id="3.30.450.80">
    <property type="entry name" value="Transcription factor LuxR-like, autoinducer-binding domain"/>
    <property type="match status" value="1"/>
</dbReference>
<dbReference type="InterPro" id="IPR016032">
    <property type="entry name" value="Sig_transdc_resp-reg_C-effctor"/>
</dbReference>
<dbReference type="PANTHER" id="PTHR44688:SF16">
    <property type="entry name" value="DNA-BINDING TRANSCRIPTIONAL ACTIVATOR DEVR_DOSR"/>
    <property type="match status" value="1"/>
</dbReference>
<keyword evidence="1" id="KW-0805">Transcription regulation</keyword>
<accession>A0A238JQP1</accession>
<keyword evidence="2" id="KW-0238">DNA-binding</keyword>
<dbReference type="PANTHER" id="PTHR44688">
    <property type="entry name" value="DNA-BINDING TRANSCRIPTIONAL ACTIVATOR DEVR_DOSR"/>
    <property type="match status" value="1"/>
</dbReference>
<dbReference type="Gene3D" id="1.10.10.10">
    <property type="entry name" value="Winged helix-like DNA-binding domain superfamily/Winged helix DNA-binding domain"/>
    <property type="match status" value="1"/>
</dbReference>
<evidence type="ECO:0000313" key="6">
    <source>
        <dbReference type="Proteomes" id="UP000202922"/>
    </source>
</evidence>
<dbReference type="InterPro" id="IPR000792">
    <property type="entry name" value="Tscrpt_reg_LuxR_C"/>
</dbReference>
<dbReference type="SUPFAM" id="SSF46894">
    <property type="entry name" value="C-terminal effector domain of the bipartite response regulators"/>
    <property type="match status" value="1"/>
</dbReference>
<dbReference type="GO" id="GO:0006355">
    <property type="term" value="P:regulation of DNA-templated transcription"/>
    <property type="evidence" value="ECO:0007669"/>
    <property type="project" value="InterPro"/>
</dbReference>
<dbReference type="GO" id="GO:0003677">
    <property type="term" value="F:DNA binding"/>
    <property type="evidence" value="ECO:0007669"/>
    <property type="project" value="UniProtKB-KW"/>
</dbReference>
<organism evidence="5 6">
    <name type="scientific">Actibacterium lipolyticum</name>
    <dbReference type="NCBI Taxonomy" id="1524263"/>
    <lineage>
        <taxon>Bacteria</taxon>
        <taxon>Pseudomonadati</taxon>
        <taxon>Pseudomonadota</taxon>
        <taxon>Alphaproteobacteria</taxon>
        <taxon>Rhodobacterales</taxon>
        <taxon>Roseobacteraceae</taxon>
        <taxon>Actibacterium</taxon>
    </lineage>
</organism>
<dbReference type="InterPro" id="IPR036693">
    <property type="entry name" value="TF_LuxR_autoind-bd_dom_sf"/>
</dbReference>
<dbReference type="PRINTS" id="PR00038">
    <property type="entry name" value="HTHLUXR"/>
</dbReference>
<dbReference type="OrthoDB" id="5292887at2"/>
<sequence>MYNLGRFSATPPSMGGDDLNKLALLGDMLERGETISEIWQGMLDGLAPYGIEFAIYLTVDAQWANPFLLTNVAQMRDGMPLHEDPFLLHCCESYAITCTGPAFLQTHDYLSEDDREFIRQAGESGFSTGLGIPMRLTGSERFGGFNLGTRMDRVQFESDILPIAEGLRFLCLLVHRRIEELSSEQEVHEDGEFRKFMIAPENSAEGPLDQLSPREREVIFLVAQGLSRKECARLCAISQHTVAEYVKNAYRKLGIRNRVEAARIVSGVSDRPFPAEVFLRSKE</sequence>
<dbReference type="AlphaFoldDB" id="A0A238JQP1"/>
<dbReference type="SUPFAM" id="SSF75516">
    <property type="entry name" value="Pheromone-binding domain of LuxR-like quorum-sensing transcription factors"/>
    <property type="match status" value="1"/>
</dbReference>
<dbReference type="PROSITE" id="PS50043">
    <property type="entry name" value="HTH_LUXR_2"/>
    <property type="match status" value="1"/>
</dbReference>
<protein>
    <submittedName>
        <fullName evidence="5">Transcriptional regulator NarL</fullName>
    </submittedName>
</protein>
<reference evidence="6" key="1">
    <citation type="submission" date="2017-05" db="EMBL/GenBank/DDBJ databases">
        <authorList>
            <person name="Rodrigo-Torres L."/>
            <person name="Arahal R. D."/>
            <person name="Lucena T."/>
        </authorList>
    </citation>
    <scope>NUCLEOTIDE SEQUENCE [LARGE SCALE GENOMIC DNA]</scope>
    <source>
        <strain evidence="6">CECT 8621</strain>
    </source>
</reference>
<keyword evidence="6" id="KW-1185">Reference proteome</keyword>
<evidence type="ECO:0000256" key="1">
    <source>
        <dbReference type="ARBA" id="ARBA00023015"/>
    </source>
</evidence>
<dbReference type="SMART" id="SM00421">
    <property type="entry name" value="HTH_LUXR"/>
    <property type="match status" value="1"/>
</dbReference>
<dbReference type="Proteomes" id="UP000202922">
    <property type="component" value="Unassembled WGS sequence"/>
</dbReference>